<comment type="caution">
    <text evidence="2">The sequence shown here is derived from an EMBL/GenBank/DDBJ whole genome shotgun (WGS) entry which is preliminary data.</text>
</comment>
<dbReference type="GO" id="GO:1990817">
    <property type="term" value="F:poly(A) RNA polymerase activity"/>
    <property type="evidence" value="ECO:0007669"/>
    <property type="project" value="TreeGrafter"/>
</dbReference>
<sequence length="213" mass="24236">MRRKLAIQKIKQIVSSFIKKVAWNRRLPKHQISVTLTTVLTFEFYGLGVHRLESDNDVLCVAPFFTSVVEDFFVLCNRCFKGHLKSMALHQLLVDEGLVPSSKEEMKMKLSIRSSNRLVHHGLRSSESDIDALCAAPFFTSMPKDFFVRLLEMLKRRPKVSDIHLMGEIGGSVGGDSATTDIPFQEIDLSSPLEYHQEPFDIEAPPWLFPKLC</sequence>
<protein>
    <submittedName>
        <fullName evidence="2">Nuclear poly(A) polymerase 3</fullName>
    </submittedName>
</protein>
<accession>A0A834WG53</accession>
<dbReference type="SUPFAM" id="SSF81301">
    <property type="entry name" value="Nucleotidyltransferase"/>
    <property type="match status" value="2"/>
</dbReference>
<dbReference type="Pfam" id="PF20750">
    <property type="entry name" value="PAP_NTPase"/>
    <property type="match status" value="1"/>
</dbReference>
<organism evidence="2 3">
    <name type="scientific">Senna tora</name>
    <dbReference type="NCBI Taxonomy" id="362788"/>
    <lineage>
        <taxon>Eukaryota</taxon>
        <taxon>Viridiplantae</taxon>
        <taxon>Streptophyta</taxon>
        <taxon>Embryophyta</taxon>
        <taxon>Tracheophyta</taxon>
        <taxon>Spermatophyta</taxon>
        <taxon>Magnoliopsida</taxon>
        <taxon>eudicotyledons</taxon>
        <taxon>Gunneridae</taxon>
        <taxon>Pentapetalae</taxon>
        <taxon>rosids</taxon>
        <taxon>fabids</taxon>
        <taxon>Fabales</taxon>
        <taxon>Fabaceae</taxon>
        <taxon>Caesalpinioideae</taxon>
        <taxon>Cassia clade</taxon>
        <taxon>Senna</taxon>
    </lineage>
</organism>
<keyword evidence="3" id="KW-1185">Reference proteome</keyword>
<gene>
    <name evidence="2" type="ORF">G2W53_026967</name>
</gene>
<dbReference type="Proteomes" id="UP000634136">
    <property type="component" value="Unassembled WGS sequence"/>
</dbReference>
<dbReference type="EMBL" id="JAAIUW010000008">
    <property type="protein sequence ID" value="KAF7821512.1"/>
    <property type="molecule type" value="Genomic_DNA"/>
</dbReference>
<evidence type="ECO:0000259" key="1">
    <source>
        <dbReference type="Pfam" id="PF20750"/>
    </source>
</evidence>
<dbReference type="InterPro" id="IPR043519">
    <property type="entry name" value="NT_sf"/>
</dbReference>
<evidence type="ECO:0000313" key="2">
    <source>
        <dbReference type="EMBL" id="KAF7821512.1"/>
    </source>
</evidence>
<feature type="domain" description="Poly(A) polymerase nucleotidyltransferase" evidence="1">
    <location>
        <begin position="2"/>
        <end position="82"/>
    </location>
</feature>
<dbReference type="OrthoDB" id="412748at2759"/>
<dbReference type="AlphaFoldDB" id="A0A834WG53"/>
<dbReference type="GO" id="GO:0005634">
    <property type="term" value="C:nucleus"/>
    <property type="evidence" value="ECO:0007669"/>
    <property type="project" value="TreeGrafter"/>
</dbReference>
<proteinExistence type="predicted"/>
<dbReference type="PANTHER" id="PTHR10682:SF33">
    <property type="entry name" value="NUCLEAR POLY(A) POLYMERASE 3"/>
    <property type="match status" value="1"/>
</dbReference>
<dbReference type="Gene3D" id="3.30.460.10">
    <property type="entry name" value="Beta Polymerase, domain 2"/>
    <property type="match status" value="2"/>
</dbReference>
<evidence type="ECO:0000313" key="3">
    <source>
        <dbReference type="Proteomes" id="UP000634136"/>
    </source>
</evidence>
<dbReference type="PANTHER" id="PTHR10682">
    <property type="entry name" value="POLY A POLYMERASE"/>
    <property type="match status" value="1"/>
</dbReference>
<name>A0A834WG53_9FABA</name>
<dbReference type="InterPro" id="IPR048840">
    <property type="entry name" value="PolA_pol_NTPase"/>
</dbReference>
<reference evidence="2" key="1">
    <citation type="submission" date="2020-09" db="EMBL/GenBank/DDBJ databases">
        <title>Genome-Enabled Discovery of Anthraquinone Biosynthesis in Senna tora.</title>
        <authorList>
            <person name="Kang S.-H."/>
            <person name="Pandey R.P."/>
            <person name="Lee C.-M."/>
            <person name="Sim J.-S."/>
            <person name="Jeong J.-T."/>
            <person name="Choi B.-S."/>
            <person name="Jung M."/>
            <person name="Ginzburg D."/>
            <person name="Zhao K."/>
            <person name="Won S.Y."/>
            <person name="Oh T.-J."/>
            <person name="Yu Y."/>
            <person name="Kim N.-H."/>
            <person name="Lee O.R."/>
            <person name="Lee T.-H."/>
            <person name="Bashyal P."/>
            <person name="Kim T.-S."/>
            <person name="Lee W.-H."/>
            <person name="Kawkins C."/>
            <person name="Kim C.-K."/>
            <person name="Kim J.S."/>
            <person name="Ahn B.O."/>
            <person name="Rhee S.Y."/>
            <person name="Sohng J.K."/>
        </authorList>
    </citation>
    <scope>NUCLEOTIDE SEQUENCE</scope>
    <source>
        <tissue evidence="2">Leaf</tissue>
    </source>
</reference>